<sequence>MKSSFVITTPIATALVLLLLLSWSSEGAKFSCRSVNEYMKPCLPYLMAGSGRPAPACCAGARALKAAAATKGDRRLAFFSFISTSINREINKSQASSIEKQCLLLSAATMKSSSSALAAIALLLLLASGSEAAISCSDVIKDLKPCVTYLVSGSGKPPAACCSGAKALAAAATTTEDKKAACSCIKSTSQSLKIKSQLAQDLPRNCGINLPYSVSPNADCTKIG</sequence>
<accession>A0ACB9MIK8</accession>
<name>A0ACB9MIK8_BAUVA</name>
<organism evidence="1 2">
    <name type="scientific">Bauhinia variegata</name>
    <name type="common">Purple orchid tree</name>
    <name type="synonym">Phanera variegata</name>
    <dbReference type="NCBI Taxonomy" id="167791"/>
    <lineage>
        <taxon>Eukaryota</taxon>
        <taxon>Viridiplantae</taxon>
        <taxon>Streptophyta</taxon>
        <taxon>Embryophyta</taxon>
        <taxon>Tracheophyta</taxon>
        <taxon>Spermatophyta</taxon>
        <taxon>Magnoliopsida</taxon>
        <taxon>eudicotyledons</taxon>
        <taxon>Gunneridae</taxon>
        <taxon>Pentapetalae</taxon>
        <taxon>rosids</taxon>
        <taxon>fabids</taxon>
        <taxon>Fabales</taxon>
        <taxon>Fabaceae</taxon>
        <taxon>Cercidoideae</taxon>
        <taxon>Cercideae</taxon>
        <taxon>Bauhiniinae</taxon>
        <taxon>Bauhinia</taxon>
    </lineage>
</organism>
<protein>
    <submittedName>
        <fullName evidence="1">Uncharacterized protein</fullName>
    </submittedName>
</protein>
<gene>
    <name evidence="1" type="ORF">L6164_022934</name>
</gene>
<proteinExistence type="predicted"/>
<reference evidence="1 2" key="1">
    <citation type="journal article" date="2022" name="DNA Res.">
        <title>Chromosomal-level genome assembly of the orchid tree Bauhinia variegata (Leguminosae; Cercidoideae) supports the allotetraploid origin hypothesis of Bauhinia.</title>
        <authorList>
            <person name="Zhong Y."/>
            <person name="Chen Y."/>
            <person name="Zheng D."/>
            <person name="Pang J."/>
            <person name="Liu Y."/>
            <person name="Luo S."/>
            <person name="Meng S."/>
            <person name="Qian L."/>
            <person name="Wei D."/>
            <person name="Dai S."/>
            <person name="Zhou R."/>
        </authorList>
    </citation>
    <scope>NUCLEOTIDE SEQUENCE [LARGE SCALE GENOMIC DNA]</scope>
    <source>
        <strain evidence="1">BV-YZ2020</strain>
    </source>
</reference>
<evidence type="ECO:0000313" key="2">
    <source>
        <dbReference type="Proteomes" id="UP000828941"/>
    </source>
</evidence>
<dbReference type="Proteomes" id="UP000828941">
    <property type="component" value="Chromosome 9"/>
</dbReference>
<evidence type="ECO:0000313" key="1">
    <source>
        <dbReference type="EMBL" id="KAI4323319.1"/>
    </source>
</evidence>
<dbReference type="EMBL" id="CM039434">
    <property type="protein sequence ID" value="KAI4323319.1"/>
    <property type="molecule type" value="Genomic_DNA"/>
</dbReference>
<keyword evidence="2" id="KW-1185">Reference proteome</keyword>
<comment type="caution">
    <text evidence="1">The sequence shown here is derived from an EMBL/GenBank/DDBJ whole genome shotgun (WGS) entry which is preliminary data.</text>
</comment>